<reference evidence="4" key="1">
    <citation type="journal article" date="2019" name="Int. J. Syst. Evol. Microbiol.">
        <title>The Global Catalogue of Microorganisms (GCM) 10K type strain sequencing project: providing services to taxonomists for standard genome sequencing and annotation.</title>
        <authorList>
            <consortium name="The Broad Institute Genomics Platform"/>
            <consortium name="The Broad Institute Genome Sequencing Center for Infectious Disease"/>
            <person name="Wu L."/>
            <person name="Ma J."/>
        </authorList>
    </citation>
    <scope>NUCLEOTIDE SEQUENCE [LARGE SCALE GENOMIC DNA]</scope>
    <source>
        <strain evidence="4">KCTC 52640</strain>
    </source>
</reference>
<dbReference type="InterPro" id="IPR036388">
    <property type="entry name" value="WH-like_DNA-bd_sf"/>
</dbReference>
<gene>
    <name evidence="3" type="ORF">ACFOSU_07665</name>
</gene>
<dbReference type="SUPFAM" id="SSF46785">
    <property type="entry name" value="Winged helix' DNA-binding domain"/>
    <property type="match status" value="1"/>
</dbReference>
<dbReference type="Pfam" id="PF01047">
    <property type="entry name" value="MarR"/>
    <property type="match status" value="1"/>
</dbReference>
<dbReference type="InterPro" id="IPR039422">
    <property type="entry name" value="MarR/SlyA-like"/>
</dbReference>
<protein>
    <submittedName>
        <fullName evidence="3">MarR family winged helix-turn-helix transcriptional regulator</fullName>
    </submittedName>
</protein>
<keyword evidence="4" id="KW-1185">Reference proteome</keyword>
<dbReference type="PANTHER" id="PTHR33164:SF105">
    <property type="entry name" value="TRANSCRIPTIONAL REPRESSOR PROTEIN-RELATED"/>
    <property type="match status" value="1"/>
</dbReference>
<comment type="caution">
    <text evidence="3">The sequence shown here is derived from an EMBL/GenBank/DDBJ whole genome shotgun (WGS) entry which is preliminary data.</text>
</comment>
<name>A0ABV7EPK7_9GAMM</name>
<feature type="domain" description="HTH marR-type" evidence="2">
    <location>
        <begin position="29"/>
        <end position="161"/>
    </location>
</feature>
<dbReference type="PROSITE" id="PS50995">
    <property type="entry name" value="HTH_MARR_2"/>
    <property type="match status" value="1"/>
</dbReference>
<dbReference type="PANTHER" id="PTHR33164">
    <property type="entry name" value="TRANSCRIPTIONAL REGULATOR, MARR FAMILY"/>
    <property type="match status" value="1"/>
</dbReference>
<dbReference type="Proteomes" id="UP001595462">
    <property type="component" value="Unassembled WGS sequence"/>
</dbReference>
<accession>A0ABV7EPK7</accession>
<evidence type="ECO:0000259" key="2">
    <source>
        <dbReference type="PROSITE" id="PS50995"/>
    </source>
</evidence>
<evidence type="ECO:0000313" key="3">
    <source>
        <dbReference type="EMBL" id="MFC3103765.1"/>
    </source>
</evidence>
<dbReference type="InterPro" id="IPR000835">
    <property type="entry name" value="HTH_MarR-typ"/>
</dbReference>
<dbReference type="SMART" id="SM00347">
    <property type="entry name" value="HTH_MARR"/>
    <property type="match status" value="1"/>
</dbReference>
<proteinExistence type="predicted"/>
<feature type="region of interest" description="Disordered" evidence="1">
    <location>
        <begin position="1"/>
        <end position="34"/>
    </location>
</feature>
<evidence type="ECO:0000313" key="4">
    <source>
        <dbReference type="Proteomes" id="UP001595462"/>
    </source>
</evidence>
<dbReference type="RefSeq" id="WP_380688106.1">
    <property type="nucleotide sequence ID" value="NZ_JBHRSS010000003.1"/>
</dbReference>
<dbReference type="EMBL" id="JBHRSS010000003">
    <property type="protein sequence ID" value="MFC3103765.1"/>
    <property type="molecule type" value="Genomic_DNA"/>
</dbReference>
<sequence length="179" mass="19654">MSSPTGKNAERVPDASSRSASEDAQPAPSPCNGHALRRASRRVSQLYDAVIAPCGLRSTQRSMLAQISRLDAPTMGELARALVLDRSALAHNIKPLERDGYLTITPDPQDKRTRRVSLTARGEAKLEQSIALWEDAQQRFESVFGATQAQELRRTLALISSSRFVEAFEQAEPDDYSGD</sequence>
<organism evidence="3 4">
    <name type="scientific">Salinisphaera aquimarina</name>
    <dbReference type="NCBI Taxonomy" id="2094031"/>
    <lineage>
        <taxon>Bacteria</taxon>
        <taxon>Pseudomonadati</taxon>
        <taxon>Pseudomonadota</taxon>
        <taxon>Gammaproteobacteria</taxon>
        <taxon>Salinisphaerales</taxon>
        <taxon>Salinisphaeraceae</taxon>
        <taxon>Salinisphaera</taxon>
    </lineage>
</organism>
<dbReference type="InterPro" id="IPR036390">
    <property type="entry name" value="WH_DNA-bd_sf"/>
</dbReference>
<dbReference type="Gene3D" id="1.10.10.10">
    <property type="entry name" value="Winged helix-like DNA-binding domain superfamily/Winged helix DNA-binding domain"/>
    <property type="match status" value="1"/>
</dbReference>
<evidence type="ECO:0000256" key="1">
    <source>
        <dbReference type="SAM" id="MobiDB-lite"/>
    </source>
</evidence>